<protein>
    <submittedName>
        <fullName evidence="1">Uncharacterized protein</fullName>
    </submittedName>
</protein>
<dbReference type="EMBL" id="JAHQIW010002644">
    <property type="protein sequence ID" value="KAJ1355942.1"/>
    <property type="molecule type" value="Genomic_DNA"/>
</dbReference>
<dbReference type="Proteomes" id="UP001196413">
    <property type="component" value="Unassembled WGS sequence"/>
</dbReference>
<keyword evidence="2" id="KW-1185">Reference proteome</keyword>
<name>A0AAD5MW93_PARTN</name>
<proteinExistence type="predicted"/>
<sequence length="76" mass="8510">MTVRMMPGDRTAFPEELEKLPWEKGASVLHCIAVVTIDISVLQSVLKVGDIVYAEVEQLHVLSLTLFRIPSMVTKE</sequence>
<reference evidence="1" key="1">
    <citation type="submission" date="2021-06" db="EMBL/GenBank/DDBJ databases">
        <title>Parelaphostrongylus tenuis whole genome reference sequence.</title>
        <authorList>
            <person name="Garwood T.J."/>
            <person name="Larsen P.A."/>
            <person name="Fountain-Jones N.M."/>
            <person name="Garbe J.R."/>
            <person name="Macchietto M.G."/>
            <person name="Kania S.A."/>
            <person name="Gerhold R.W."/>
            <person name="Richards J.E."/>
            <person name="Wolf T.M."/>
        </authorList>
    </citation>
    <scope>NUCLEOTIDE SEQUENCE</scope>
    <source>
        <strain evidence="1">MNPRO001-30</strain>
        <tissue evidence="1">Meninges</tissue>
    </source>
</reference>
<evidence type="ECO:0000313" key="2">
    <source>
        <dbReference type="Proteomes" id="UP001196413"/>
    </source>
</evidence>
<dbReference type="AlphaFoldDB" id="A0AAD5MW93"/>
<evidence type="ECO:0000313" key="1">
    <source>
        <dbReference type="EMBL" id="KAJ1355942.1"/>
    </source>
</evidence>
<organism evidence="1 2">
    <name type="scientific">Parelaphostrongylus tenuis</name>
    <name type="common">Meningeal worm</name>
    <dbReference type="NCBI Taxonomy" id="148309"/>
    <lineage>
        <taxon>Eukaryota</taxon>
        <taxon>Metazoa</taxon>
        <taxon>Ecdysozoa</taxon>
        <taxon>Nematoda</taxon>
        <taxon>Chromadorea</taxon>
        <taxon>Rhabditida</taxon>
        <taxon>Rhabditina</taxon>
        <taxon>Rhabditomorpha</taxon>
        <taxon>Strongyloidea</taxon>
        <taxon>Metastrongylidae</taxon>
        <taxon>Parelaphostrongylus</taxon>
    </lineage>
</organism>
<gene>
    <name evidence="1" type="ORF">KIN20_013539</name>
</gene>
<comment type="caution">
    <text evidence="1">The sequence shown here is derived from an EMBL/GenBank/DDBJ whole genome shotgun (WGS) entry which is preliminary data.</text>
</comment>
<accession>A0AAD5MW93</accession>